<keyword evidence="1" id="KW-0472">Membrane</keyword>
<gene>
    <name evidence="2" type="ORF">FHX73_12518</name>
</gene>
<reference evidence="2 3" key="1">
    <citation type="submission" date="2019-06" db="EMBL/GenBank/DDBJ databases">
        <title>Sequencing the genomes of 1000 actinobacteria strains.</title>
        <authorList>
            <person name="Klenk H.-P."/>
        </authorList>
    </citation>
    <scope>NUCLEOTIDE SEQUENCE [LARGE SCALE GENOMIC DNA]</scope>
    <source>
        <strain evidence="2 3">DSM 44826</strain>
    </source>
</reference>
<feature type="transmembrane region" description="Helical" evidence="1">
    <location>
        <begin position="12"/>
        <end position="32"/>
    </location>
</feature>
<evidence type="ECO:0000313" key="2">
    <source>
        <dbReference type="EMBL" id="TWF91403.1"/>
    </source>
</evidence>
<evidence type="ECO:0008006" key="4">
    <source>
        <dbReference type="Google" id="ProtNLM"/>
    </source>
</evidence>
<organism evidence="2 3">
    <name type="scientific">Kitasatospora viridis</name>
    <dbReference type="NCBI Taxonomy" id="281105"/>
    <lineage>
        <taxon>Bacteria</taxon>
        <taxon>Bacillati</taxon>
        <taxon>Actinomycetota</taxon>
        <taxon>Actinomycetes</taxon>
        <taxon>Kitasatosporales</taxon>
        <taxon>Streptomycetaceae</taxon>
        <taxon>Kitasatospora</taxon>
    </lineage>
</organism>
<feature type="transmembrane region" description="Helical" evidence="1">
    <location>
        <begin position="207"/>
        <end position="224"/>
    </location>
</feature>
<dbReference type="EMBL" id="VIWT01000002">
    <property type="protein sequence ID" value="TWF91403.1"/>
    <property type="molecule type" value="Genomic_DNA"/>
</dbReference>
<keyword evidence="3" id="KW-1185">Reference proteome</keyword>
<name>A0A561TWB7_9ACTN</name>
<dbReference type="Proteomes" id="UP000317940">
    <property type="component" value="Unassembled WGS sequence"/>
</dbReference>
<accession>A0A561TWB7</accession>
<evidence type="ECO:0000313" key="3">
    <source>
        <dbReference type="Proteomes" id="UP000317940"/>
    </source>
</evidence>
<evidence type="ECO:0000256" key="1">
    <source>
        <dbReference type="SAM" id="Phobius"/>
    </source>
</evidence>
<protein>
    <recommendedName>
        <fullName evidence="4">HTTM domain-containing protein</fullName>
    </recommendedName>
</protein>
<keyword evidence="1" id="KW-1133">Transmembrane helix</keyword>
<sequence length="248" mass="26451">MVPVTVDQLDVAARLAGIATALTGLELAAALPRIASWQVRPRYFTAPGAVRRYRALALLTALLGLDFAVRPEDCLAGGGLLACLLLLRFTVALEAAGDGADIMLATVLVPLGCWTHLTAPWIRDLLLGCLAVKVCTAYLRSGVAKLAVAAWRSGRQVALIVNSRHYGARLPAWPLLEYPQLARAVAWSVMLVEVVAPVAVLIGHQVLLVWAGCALLLHAGIAGVMRLPRFMWAFTAGLACLLAFRGIF</sequence>
<comment type="caution">
    <text evidence="2">The sequence shown here is derived from an EMBL/GenBank/DDBJ whole genome shotgun (WGS) entry which is preliminary data.</text>
</comment>
<keyword evidence="1" id="KW-0812">Transmembrane</keyword>
<dbReference type="AlphaFoldDB" id="A0A561TWB7"/>
<proteinExistence type="predicted"/>
<feature type="transmembrane region" description="Helical" evidence="1">
    <location>
        <begin position="230"/>
        <end position="247"/>
    </location>
</feature>